<evidence type="ECO:0000313" key="3">
    <source>
        <dbReference type="Proteomes" id="UP001501442"/>
    </source>
</evidence>
<comment type="caution">
    <text evidence="2">The sequence shown here is derived from an EMBL/GenBank/DDBJ whole genome shotgun (WGS) entry which is preliminary data.</text>
</comment>
<dbReference type="PANTHER" id="PTHR47534:SF3">
    <property type="entry name" value="ALCOHOL DEHYDROGENASE-LIKE C-TERMINAL DOMAIN-CONTAINING PROTEIN"/>
    <property type="match status" value="1"/>
</dbReference>
<dbReference type="InterPro" id="IPR036291">
    <property type="entry name" value="NAD(P)-bd_dom_sf"/>
</dbReference>
<accession>A0ABP8U2S6</accession>
<protein>
    <recommendedName>
        <fullName evidence="4">Oxidoreductase</fullName>
    </recommendedName>
</protein>
<evidence type="ECO:0008006" key="4">
    <source>
        <dbReference type="Google" id="ProtNLM"/>
    </source>
</evidence>
<organism evidence="2 3">
    <name type="scientific">Actinoallomurus vinaceus</name>
    <dbReference type="NCBI Taxonomy" id="1080074"/>
    <lineage>
        <taxon>Bacteria</taxon>
        <taxon>Bacillati</taxon>
        <taxon>Actinomycetota</taxon>
        <taxon>Actinomycetes</taxon>
        <taxon>Streptosporangiales</taxon>
        <taxon>Thermomonosporaceae</taxon>
        <taxon>Actinoallomurus</taxon>
    </lineage>
</organism>
<sequence>MAEGPRMRTYVITGGTDGMGRGLGLHFLRRGDRVIAVASGETKGRAFLAEADRLGAADRAVYVRADLSAVAGMRRTIDEVMGVTDAVDGLVFGAQRFRPEREETEDGLEFTFALAYLSRFVIGHGLMEHLERADAAVIMNIAGPGGMPGKINWDDLQFREGYKGMRAAMQASRCNDLLGVGFAARHPAARTRYVLYNPGFVATAMADPLPQPQRAVTKALARFFATPVDKAIVPIAGLLDDPPGPVVTAFKRGTPLSLTGKDFDPAAAERLHQVTTDLLAPITARDQT</sequence>
<name>A0ABP8U2S6_9ACTN</name>
<evidence type="ECO:0000313" key="2">
    <source>
        <dbReference type="EMBL" id="GAA4620766.1"/>
    </source>
</evidence>
<dbReference type="PANTHER" id="PTHR47534">
    <property type="entry name" value="YALI0E05731P"/>
    <property type="match status" value="1"/>
</dbReference>
<reference evidence="3" key="1">
    <citation type="journal article" date="2019" name="Int. J. Syst. Evol. Microbiol.">
        <title>The Global Catalogue of Microorganisms (GCM) 10K type strain sequencing project: providing services to taxonomists for standard genome sequencing and annotation.</title>
        <authorList>
            <consortium name="The Broad Institute Genomics Platform"/>
            <consortium name="The Broad Institute Genome Sequencing Center for Infectious Disease"/>
            <person name="Wu L."/>
            <person name="Ma J."/>
        </authorList>
    </citation>
    <scope>NUCLEOTIDE SEQUENCE [LARGE SCALE GENOMIC DNA]</scope>
    <source>
        <strain evidence="3">JCM 17939</strain>
    </source>
</reference>
<dbReference type="Proteomes" id="UP001501442">
    <property type="component" value="Unassembled WGS sequence"/>
</dbReference>
<keyword evidence="3" id="KW-1185">Reference proteome</keyword>
<dbReference type="InterPro" id="IPR002347">
    <property type="entry name" value="SDR_fam"/>
</dbReference>
<evidence type="ECO:0000256" key="1">
    <source>
        <dbReference type="ARBA" id="ARBA00023002"/>
    </source>
</evidence>
<dbReference type="EMBL" id="BAABHK010000001">
    <property type="protein sequence ID" value="GAA4620766.1"/>
    <property type="molecule type" value="Genomic_DNA"/>
</dbReference>
<dbReference type="InterPro" id="IPR052228">
    <property type="entry name" value="Sec_Metab_Biosynth_Oxidored"/>
</dbReference>
<keyword evidence="1" id="KW-0560">Oxidoreductase</keyword>
<dbReference type="Gene3D" id="3.40.50.720">
    <property type="entry name" value="NAD(P)-binding Rossmann-like Domain"/>
    <property type="match status" value="1"/>
</dbReference>
<proteinExistence type="predicted"/>
<gene>
    <name evidence="2" type="ORF">GCM10023196_006040</name>
</gene>
<dbReference type="SUPFAM" id="SSF51735">
    <property type="entry name" value="NAD(P)-binding Rossmann-fold domains"/>
    <property type="match status" value="1"/>
</dbReference>
<dbReference type="Pfam" id="PF00106">
    <property type="entry name" value="adh_short"/>
    <property type="match status" value="1"/>
</dbReference>